<keyword evidence="6" id="KW-1185">Reference proteome</keyword>
<accession>A0A395J109</accession>
<name>A0A395J109_9HELO</name>
<dbReference type="InterPro" id="IPR008397">
    <property type="entry name" value="Alginate_lyase_dom"/>
</dbReference>
<feature type="compositionally biased region" description="Polar residues" evidence="3">
    <location>
        <begin position="419"/>
        <end position="433"/>
    </location>
</feature>
<dbReference type="SUPFAM" id="SSF48230">
    <property type="entry name" value="Chondroitin AC/alginate lyase"/>
    <property type="match status" value="1"/>
</dbReference>
<proteinExistence type="predicted"/>
<dbReference type="GO" id="GO:0016829">
    <property type="term" value="F:lyase activity"/>
    <property type="evidence" value="ECO:0007669"/>
    <property type="project" value="UniProtKB-KW"/>
</dbReference>
<evidence type="ECO:0000256" key="2">
    <source>
        <dbReference type="ARBA" id="ARBA00023239"/>
    </source>
</evidence>
<evidence type="ECO:0000256" key="3">
    <source>
        <dbReference type="SAM" id="MobiDB-lite"/>
    </source>
</evidence>
<dbReference type="Proteomes" id="UP000249056">
    <property type="component" value="Unassembled WGS sequence"/>
</dbReference>
<evidence type="ECO:0000313" key="5">
    <source>
        <dbReference type="EMBL" id="RAL66041.1"/>
    </source>
</evidence>
<organism evidence="5 6">
    <name type="scientific">Monilinia fructigena</name>
    <dbReference type="NCBI Taxonomy" id="38457"/>
    <lineage>
        <taxon>Eukaryota</taxon>
        <taxon>Fungi</taxon>
        <taxon>Dikarya</taxon>
        <taxon>Ascomycota</taxon>
        <taxon>Pezizomycotina</taxon>
        <taxon>Leotiomycetes</taxon>
        <taxon>Helotiales</taxon>
        <taxon>Sclerotiniaceae</taxon>
        <taxon>Monilinia</taxon>
    </lineage>
</organism>
<gene>
    <name evidence="5" type="ORF">DID88_005702</name>
</gene>
<evidence type="ECO:0000259" key="4">
    <source>
        <dbReference type="Pfam" id="PF05426"/>
    </source>
</evidence>
<keyword evidence="2" id="KW-0456">Lyase</keyword>
<feature type="compositionally biased region" description="Low complexity" evidence="3">
    <location>
        <begin position="434"/>
        <end position="447"/>
    </location>
</feature>
<protein>
    <recommendedName>
        <fullName evidence="4">Alginate lyase domain-containing protein</fullName>
    </recommendedName>
</protein>
<dbReference type="OrthoDB" id="5280547at2759"/>
<dbReference type="Gene3D" id="1.50.10.100">
    <property type="entry name" value="Chondroitin AC/alginate lyase"/>
    <property type="match status" value="1"/>
</dbReference>
<evidence type="ECO:0000256" key="1">
    <source>
        <dbReference type="ARBA" id="ARBA00022729"/>
    </source>
</evidence>
<dbReference type="EMBL" id="QKRW01000008">
    <property type="protein sequence ID" value="RAL66041.1"/>
    <property type="molecule type" value="Genomic_DNA"/>
</dbReference>
<dbReference type="Pfam" id="PF05426">
    <property type="entry name" value="Alginate_lyase"/>
    <property type="match status" value="1"/>
</dbReference>
<comment type="caution">
    <text evidence="5">The sequence shown here is derived from an EMBL/GenBank/DDBJ whole genome shotgun (WGS) entry which is preliminary data.</text>
</comment>
<dbReference type="InterPro" id="IPR008929">
    <property type="entry name" value="Chondroitin_lyas"/>
</dbReference>
<reference evidence="5 6" key="1">
    <citation type="submission" date="2018-06" db="EMBL/GenBank/DDBJ databases">
        <title>Genome Sequence of the Brown Rot Fungal Pathogen Monilinia fructigena.</title>
        <authorList>
            <person name="Landi L."/>
            <person name="De Miccolis Angelini R.M."/>
            <person name="Pollastro S."/>
            <person name="Abate D."/>
            <person name="Faretra F."/>
            <person name="Romanazzi G."/>
        </authorList>
    </citation>
    <scope>NUCLEOTIDE SEQUENCE [LARGE SCALE GENOMIC DNA]</scope>
    <source>
        <strain evidence="5 6">Mfrg269</strain>
    </source>
</reference>
<feature type="compositionally biased region" description="Acidic residues" evidence="3">
    <location>
        <begin position="483"/>
        <end position="499"/>
    </location>
</feature>
<feature type="domain" description="Alginate lyase" evidence="4">
    <location>
        <begin position="153"/>
        <end position="278"/>
    </location>
</feature>
<evidence type="ECO:0000313" key="6">
    <source>
        <dbReference type="Proteomes" id="UP000249056"/>
    </source>
</evidence>
<dbReference type="AlphaFoldDB" id="A0A395J109"/>
<sequence>MLGYTLAWTSINGGREVLGVAIPLGVFYITKLALKLDPWQSSWDKLTSIPYGQSTYKNNAVSRVYRGTATVETENAERLWHDAAAAFNLGLRWKVEEILDKDDDQYLTAGFQGYELANAAELIRDFTPFANNGLATFNAMFEKLILSKNLFFLNHRAGSEHNVKHFFANWELGNVASVMAFGVLTDNSTLFDFAVEYFKTGSGNGGINNCISNLVKEPGTGNVLGQPQESGRDQGHTGLDFQMLGVIAQQAWNQGEDLYGFNDSKILKGAEYYARYNLGNDVPFEPYTNGIVSYDKISAASRGAHRPTWELLYAHYAQIKGIDAPWTEQYKNYTVKAMGGFEGGAGSWGEGSGHYDGLGWGSLLYHLDEDDVVAAANISTSNTTSPAIYNSTTLFLQSSASATISTTVAATSSSSNISKQPVVTSSSTSAYPATQTSGFNSFTTSSTEVNSASSPGPIYPTITTSQSFTSVTAIASPAPTGYDGEEGGGEGEGDDECSG</sequence>
<feature type="compositionally biased region" description="Polar residues" evidence="3">
    <location>
        <begin position="461"/>
        <end position="473"/>
    </location>
</feature>
<keyword evidence="1" id="KW-0732">Signal</keyword>
<feature type="region of interest" description="Disordered" evidence="3">
    <location>
        <begin position="415"/>
        <end position="499"/>
    </location>
</feature>
<dbReference type="GO" id="GO:0042597">
    <property type="term" value="C:periplasmic space"/>
    <property type="evidence" value="ECO:0007669"/>
    <property type="project" value="InterPro"/>
</dbReference>